<dbReference type="Proteomes" id="UP000632222">
    <property type="component" value="Unassembled WGS sequence"/>
</dbReference>
<evidence type="ECO:0000256" key="2">
    <source>
        <dbReference type="ARBA" id="ARBA00022692"/>
    </source>
</evidence>
<feature type="transmembrane region" description="Helical" evidence="6">
    <location>
        <begin position="53"/>
        <end position="73"/>
    </location>
</feature>
<evidence type="ECO:0000313" key="8">
    <source>
        <dbReference type="EMBL" id="GGJ19355.1"/>
    </source>
</evidence>
<dbReference type="RefSeq" id="WP_188998414.1">
    <property type="nucleotide sequence ID" value="NZ_BMOD01000001.1"/>
</dbReference>
<feature type="region of interest" description="Disordered" evidence="5">
    <location>
        <begin position="384"/>
        <end position="424"/>
    </location>
</feature>
<keyword evidence="9" id="KW-1185">Reference proteome</keyword>
<organism evidence="8 9">
    <name type="scientific">Deinococcus roseus</name>
    <dbReference type="NCBI Taxonomy" id="392414"/>
    <lineage>
        <taxon>Bacteria</taxon>
        <taxon>Thermotogati</taxon>
        <taxon>Deinococcota</taxon>
        <taxon>Deinococci</taxon>
        <taxon>Deinococcales</taxon>
        <taxon>Deinococcaceae</taxon>
        <taxon>Deinococcus</taxon>
    </lineage>
</organism>
<dbReference type="PANTHER" id="PTHR37422">
    <property type="entry name" value="TEICHURONIC ACID BIOSYNTHESIS PROTEIN TUAE"/>
    <property type="match status" value="1"/>
</dbReference>
<feature type="transmembrane region" description="Helical" evidence="6">
    <location>
        <begin position="167"/>
        <end position="194"/>
    </location>
</feature>
<evidence type="ECO:0000256" key="5">
    <source>
        <dbReference type="SAM" id="MobiDB-lite"/>
    </source>
</evidence>
<evidence type="ECO:0000313" key="9">
    <source>
        <dbReference type="Proteomes" id="UP000632222"/>
    </source>
</evidence>
<keyword evidence="3 6" id="KW-1133">Transmembrane helix</keyword>
<dbReference type="Pfam" id="PF04932">
    <property type="entry name" value="Wzy_C"/>
    <property type="match status" value="1"/>
</dbReference>
<feature type="domain" description="O-antigen ligase-related" evidence="7">
    <location>
        <begin position="167"/>
        <end position="324"/>
    </location>
</feature>
<gene>
    <name evidence="8" type="ORF">GCM10008938_01820</name>
</gene>
<evidence type="ECO:0000256" key="4">
    <source>
        <dbReference type="ARBA" id="ARBA00023136"/>
    </source>
</evidence>
<evidence type="ECO:0000256" key="6">
    <source>
        <dbReference type="SAM" id="Phobius"/>
    </source>
</evidence>
<protein>
    <submittedName>
        <fullName evidence="8">Polymerase</fullName>
    </submittedName>
</protein>
<name>A0ABQ2CTG8_9DEIO</name>
<feature type="transmembrane region" description="Helical" evidence="6">
    <location>
        <begin position="20"/>
        <end position="41"/>
    </location>
</feature>
<feature type="transmembrane region" description="Helical" evidence="6">
    <location>
        <begin position="136"/>
        <end position="155"/>
    </location>
</feature>
<evidence type="ECO:0000259" key="7">
    <source>
        <dbReference type="Pfam" id="PF04932"/>
    </source>
</evidence>
<sequence length="424" mass="47191">MRDKPQVPDVPQDQPVDPRIRNIVALVPIVIPLYAAALYGLKYLGGLDRSMRWLLGIFWGTQMVAALFTPVAWLSVLLAAVRTLWITALFVSGYTLKGSRYLKPLLFGEVITLVIAFITTLIRHPTDFLHARLEHPVYYSVSLGIVAMLGILIVLSMKKMLYARLGLLLFLGTALLATGSRGAIVATLAGMLVMGLRNLKGRALKWTEVGGILVGLLVFVLPLTRYSSIFQRVDFANGREDIWRDAWATFLAHFAGGVGPYQLGPYIQKSLLEHWTSTCTLFPPVEPFGPCPTWMEPLWSAGFIAHNLVLHALGETGFIGTIGILMLTAYTAYASWKSKDSLLAGLCAAYLTLSLVDLPTGVPGPHFGEVYYFAMGIAVSKMQQRFQNDRHRQNDRHSQNDRRNQNDQNNPPKKLREEKKHNST</sequence>
<dbReference type="InterPro" id="IPR051533">
    <property type="entry name" value="WaaL-like"/>
</dbReference>
<comment type="subcellular location">
    <subcellularLocation>
        <location evidence="1">Membrane</location>
        <topology evidence="1">Multi-pass membrane protein</topology>
    </subcellularLocation>
</comment>
<dbReference type="PANTHER" id="PTHR37422:SF13">
    <property type="entry name" value="LIPOPOLYSACCHARIDE BIOSYNTHESIS PROTEIN PA4999-RELATED"/>
    <property type="match status" value="1"/>
</dbReference>
<keyword evidence="4 6" id="KW-0472">Membrane</keyword>
<feature type="compositionally biased region" description="Basic and acidic residues" evidence="5">
    <location>
        <begin position="387"/>
        <end position="405"/>
    </location>
</feature>
<dbReference type="EMBL" id="BMOD01000001">
    <property type="protein sequence ID" value="GGJ19355.1"/>
    <property type="molecule type" value="Genomic_DNA"/>
</dbReference>
<feature type="transmembrane region" description="Helical" evidence="6">
    <location>
        <begin position="206"/>
        <end position="224"/>
    </location>
</feature>
<evidence type="ECO:0000256" key="3">
    <source>
        <dbReference type="ARBA" id="ARBA00022989"/>
    </source>
</evidence>
<reference evidence="9" key="1">
    <citation type="journal article" date="2019" name="Int. J. Syst. Evol. Microbiol.">
        <title>The Global Catalogue of Microorganisms (GCM) 10K type strain sequencing project: providing services to taxonomists for standard genome sequencing and annotation.</title>
        <authorList>
            <consortium name="The Broad Institute Genomics Platform"/>
            <consortium name="The Broad Institute Genome Sequencing Center for Infectious Disease"/>
            <person name="Wu L."/>
            <person name="Ma J."/>
        </authorList>
    </citation>
    <scope>NUCLEOTIDE SEQUENCE [LARGE SCALE GENOMIC DNA]</scope>
    <source>
        <strain evidence="9">JCM 14370</strain>
    </source>
</reference>
<evidence type="ECO:0000256" key="1">
    <source>
        <dbReference type="ARBA" id="ARBA00004141"/>
    </source>
</evidence>
<feature type="transmembrane region" description="Helical" evidence="6">
    <location>
        <begin position="105"/>
        <end position="124"/>
    </location>
</feature>
<accession>A0ABQ2CTG8</accession>
<keyword evidence="2 6" id="KW-0812">Transmembrane</keyword>
<comment type="caution">
    <text evidence="8">The sequence shown here is derived from an EMBL/GenBank/DDBJ whole genome shotgun (WGS) entry which is preliminary data.</text>
</comment>
<feature type="compositionally biased region" description="Basic and acidic residues" evidence="5">
    <location>
        <begin position="414"/>
        <end position="424"/>
    </location>
</feature>
<proteinExistence type="predicted"/>
<dbReference type="InterPro" id="IPR007016">
    <property type="entry name" value="O-antigen_ligase-rel_domated"/>
</dbReference>